<evidence type="ECO:0000313" key="1">
    <source>
        <dbReference type="EMBL" id="CAA9357892.1"/>
    </source>
</evidence>
<accession>A0A6J4MH97</accession>
<feature type="non-terminal residue" evidence="1">
    <location>
        <position position="46"/>
    </location>
</feature>
<sequence>MTARPLNGANTSGTIYLDDLAFQPQQHPVHSSGHIQSQALTGTLGF</sequence>
<dbReference type="AlphaFoldDB" id="A0A6J4MH97"/>
<proteinExistence type="predicted"/>
<protein>
    <submittedName>
        <fullName evidence="1">Uncharacterized protein</fullName>
    </submittedName>
</protein>
<gene>
    <name evidence="1" type="ORF">AVDCRST_MAG93-7465</name>
</gene>
<dbReference type="EMBL" id="CADCTR010002519">
    <property type="protein sequence ID" value="CAA9357892.1"/>
    <property type="molecule type" value="Genomic_DNA"/>
</dbReference>
<organism evidence="1">
    <name type="scientific">uncultured Chloroflexia bacterium</name>
    <dbReference type="NCBI Taxonomy" id="1672391"/>
    <lineage>
        <taxon>Bacteria</taxon>
        <taxon>Bacillati</taxon>
        <taxon>Chloroflexota</taxon>
        <taxon>Chloroflexia</taxon>
        <taxon>environmental samples</taxon>
    </lineage>
</organism>
<reference evidence="1" key="1">
    <citation type="submission" date="2020-02" db="EMBL/GenBank/DDBJ databases">
        <authorList>
            <person name="Meier V. D."/>
        </authorList>
    </citation>
    <scope>NUCLEOTIDE SEQUENCE</scope>
    <source>
        <strain evidence="1">AVDCRST_MAG93</strain>
    </source>
</reference>
<name>A0A6J4MH97_9CHLR</name>